<feature type="chain" id="PRO_5047541461" evidence="1">
    <location>
        <begin position="25"/>
        <end position="360"/>
    </location>
</feature>
<dbReference type="InterPro" id="IPR029052">
    <property type="entry name" value="Metallo-depent_PP-like"/>
</dbReference>
<dbReference type="PANTHER" id="PTHR43143:SF5">
    <property type="entry name" value="SECRETED PROTEIN"/>
    <property type="match status" value="1"/>
</dbReference>
<organism evidence="3 4">
    <name type="scientific">Pseudopedobacter beijingensis</name>
    <dbReference type="NCBI Taxonomy" id="1207056"/>
    <lineage>
        <taxon>Bacteria</taxon>
        <taxon>Pseudomonadati</taxon>
        <taxon>Bacteroidota</taxon>
        <taxon>Sphingobacteriia</taxon>
        <taxon>Sphingobacteriales</taxon>
        <taxon>Sphingobacteriaceae</taxon>
        <taxon>Pseudopedobacter</taxon>
    </lineage>
</organism>
<keyword evidence="1" id="KW-0732">Signal</keyword>
<comment type="caution">
    <text evidence="3">The sequence shown here is derived from an EMBL/GenBank/DDBJ whole genome shotgun (WGS) entry which is preliminary data.</text>
</comment>
<proteinExistence type="predicted"/>
<dbReference type="Pfam" id="PF00149">
    <property type="entry name" value="Metallophos"/>
    <property type="match status" value="1"/>
</dbReference>
<keyword evidence="4" id="KW-1185">Reference proteome</keyword>
<gene>
    <name evidence="3" type="ORF">ACFSAH_08270</name>
</gene>
<dbReference type="Proteomes" id="UP001597118">
    <property type="component" value="Unassembled WGS sequence"/>
</dbReference>
<dbReference type="Gene3D" id="3.60.21.10">
    <property type="match status" value="1"/>
</dbReference>
<name>A0ABW4IC91_9SPHI</name>
<reference evidence="4" key="1">
    <citation type="journal article" date="2019" name="Int. J. Syst. Evol. Microbiol.">
        <title>The Global Catalogue of Microorganisms (GCM) 10K type strain sequencing project: providing services to taxonomists for standard genome sequencing and annotation.</title>
        <authorList>
            <consortium name="The Broad Institute Genomics Platform"/>
            <consortium name="The Broad Institute Genome Sequencing Center for Infectious Disease"/>
            <person name="Wu L."/>
            <person name="Ma J."/>
        </authorList>
    </citation>
    <scope>NUCLEOTIDE SEQUENCE [LARGE SCALE GENOMIC DNA]</scope>
    <source>
        <strain evidence="4">CCUG 53762</strain>
    </source>
</reference>
<protein>
    <submittedName>
        <fullName evidence="3">Metallophosphoesterase</fullName>
    </submittedName>
</protein>
<feature type="signal peptide" evidence="1">
    <location>
        <begin position="1"/>
        <end position="24"/>
    </location>
</feature>
<dbReference type="RefSeq" id="WP_379662246.1">
    <property type="nucleotide sequence ID" value="NZ_JBHUDG010000012.1"/>
</dbReference>
<evidence type="ECO:0000256" key="1">
    <source>
        <dbReference type="SAM" id="SignalP"/>
    </source>
</evidence>
<dbReference type="PANTHER" id="PTHR43143">
    <property type="entry name" value="METALLOPHOSPHOESTERASE, CALCINEURIN SUPERFAMILY"/>
    <property type="match status" value="1"/>
</dbReference>
<evidence type="ECO:0000313" key="4">
    <source>
        <dbReference type="Proteomes" id="UP001597118"/>
    </source>
</evidence>
<dbReference type="InterPro" id="IPR004843">
    <property type="entry name" value="Calcineurin-like_PHP"/>
</dbReference>
<accession>A0ABW4IC91</accession>
<sequence>MKNLKRRAFLRVLSLLLLVLVPFAGCVQKKEIAKEDQWFQMVVLPDTQYYTAEKHGGTMEMFEQQIEWILQNYKNEKIAYVAHLGDISDHGEQYPIEWERARNVMYKLEKPRPGLPDGIPYGVAVGNHDTSPNGVPKQLKTGYEASFGRDRFLGRAYYGGAFNDRNENDSHFDLFSAGGQDFLVLYLAFNEKGNKGYDEQYEKETFEWAGKVLENHKNRKAIIVSHSILKRPAKTNSHFEPNGGNNEIQSNFTAQGKSIYNYFKVYPNVFMTLSGHISGEGYRVENFNGNTIKMYLSDYQSRRNAPYTEKDRNGGNGLMRLMKFNVTKGTLSVRTMAPRKDGKHIWEEDGDSMFTHSLYR</sequence>
<dbReference type="SUPFAM" id="SSF56300">
    <property type="entry name" value="Metallo-dependent phosphatases"/>
    <property type="match status" value="1"/>
</dbReference>
<feature type="domain" description="Calcineurin-like phosphoesterase" evidence="2">
    <location>
        <begin position="65"/>
        <end position="237"/>
    </location>
</feature>
<dbReference type="EMBL" id="JBHUDG010000012">
    <property type="protein sequence ID" value="MFD1629868.1"/>
    <property type="molecule type" value="Genomic_DNA"/>
</dbReference>
<dbReference type="InterPro" id="IPR051918">
    <property type="entry name" value="STPP_CPPED1"/>
</dbReference>
<evidence type="ECO:0000259" key="2">
    <source>
        <dbReference type="Pfam" id="PF00149"/>
    </source>
</evidence>
<evidence type="ECO:0000313" key="3">
    <source>
        <dbReference type="EMBL" id="MFD1629868.1"/>
    </source>
</evidence>